<reference evidence="1" key="1">
    <citation type="submission" date="2023-11" db="EMBL/GenBank/DDBJ databases">
        <authorList>
            <person name="Poullet M."/>
        </authorList>
    </citation>
    <scope>NUCLEOTIDE SEQUENCE</scope>
    <source>
        <strain evidence="1">E1834</strain>
    </source>
</reference>
<evidence type="ECO:0000313" key="1">
    <source>
        <dbReference type="EMBL" id="CAK5032865.1"/>
    </source>
</evidence>
<comment type="caution">
    <text evidence="1">The sequence shown here is derived from an EMBL/GenBank/DDBJ whole genome shotgun (WGS) entry which is preliminary data.</text>
</comment>
<name>A0ACB0Y5E6_MELEN</name>
<proteinExistence type="predicted"/>
<sequence length="90" mass="10840">MFFLINICTFLFNSTLHNYATPITFILFDNNFRQVLSDIFFIFIMSLYLFLKILPIAFRIFFFFHVVMLIWVLVVTWSEYFNFIPISGAN</sequence>
<evidence type="ECO:0000313" key="2">
    <source>
        <dbReference type="Proteomes" id="UP001497535"/>
    </source>
</evidence>
<gene>
    <name evidence="1" type="ORF">MENTE1834_LOCUS7984</name>
</gene>
<dbReference type="Proteomes" id="UP001497535">
    <property type="component" value="Unassembled WGS sequence"/>
</dbReference>
<organism evidence="1 2">
    <name type="scientific">Meloidogyne enterolobii</name>
    <name type="common">Root-knot nematode worm</name>
    <name type="synonym">Meloidogyne mayaguensis</name>
    <dbReference type="NCBI Taxonomy" id="390850"/>
    <lineage>
        <taxon>Eukaryota</taxon>
        <taxon>Metazoa</taxon>
        <taxon>Ecdysozoa</taxon>
        <taxon>Nematoda</taxon>
        <taxon>Chromadorea</taxon>
        <taxon>Rhabditida</taxon>
        <taxon>Tylenchina</taxon>
        <taxon>Tylenchomorpha</taxon>
        <taxon>Tylenchoidea</taxon>
        <taxon>Meloidogynidae</taxon>
        <taxon>Meloidogyninae</taxon>
        <taxon>Meloidogyne</taxon>
    </lineage>
</organism>
<dbReference type="EMBL" id="CAVMJV010000006">
    <property type="protein sequence ID" value="CAK5032865.1"/>
    <property type="molecule type" value="Genomic_DNA"/>
</dbReference>
<keyword evidence="2" id="KW-1185">Reference proteome</keyword>
<accession>A0ACB0Y5E6</accession>
<protein>
    <submittedName>
        <fullName evidence="1">Uncharacterized protein</fullName>
    </submittedName>
</protein>